<feature type="compositionally biased region" description="Polar residues" evidence="1">
    <location>
        <begin position="67"/>
        <end position="88"/>
    </location>
</feature>
<feature type="compositionally biased region" description="Basic and acidic residues" evidence="1">
    <location>
        <begin position="166"/>
        <end position="175"/>
    </location>
</feature>
<feature type="region of interest" description="Disordered" evidence="1">
    <location>
        <begin position="154"/>
        <end position="182"/>
    </location>
</feature>
<evidence type="ECO:0000256" key="1">
    <source>
        <dbReference type="SAM" id="MobiDB-lite"/>
    </source>
</evidence>
<sequence>MAPALENGAEVTVENMGDSTEDVGTDTSTNLPMSGQEPVAADGTSLKTTSPDQQAPVMEGQPPASLPQDTCSHHQISQVPKSHTQKSSDTMAGAEGLVAALNNAHYYFPPDEPSGTTIIGPELQVNLEEQKKPKSQTPEKRTLSVQDEAATILAPGSKSLPKKRKLEGSTEESTKKGRTGVKRAAIKSREMKAATTPIPMMTMRGEAAAEAIAKFHHDPKNKINYGLRRLCCTLAWFAPESGTSSRPLAIHVMTTKQGNLICPYHTISDHRGCAYDEDRREDRAYRLTGVPKAPIKKSTKKNPKNPDPRYMHCGCPLETVLLEFFFWKSDTIYSPTLRRTEGWDGNVLNPRERGLIYGKWTEKTGQKLVHLYRLTED</sequence>
<accession>A0A9P5P2M2</accession>
<organism evidence="2 3">
    <name type="scientific">Rhodocollybia butyracea</name>
    <dbReference type="NCBI Taxonomy" id="206335"/>
    <lineage>
        <taxon>Eukaryota</taxon>
        <taxon>Fungi</taxon>
        <taxon>Dikarya</taxon>
        <taxon>Basidiomycota</taxon>
        <taxon>Agaricomycotina</taxon>
        <taxon>Agaricomycetes</taxon>
        <taxon>Agaricomycetidae</taxon>
        <taxon>Agaricales</taxon>
        <taxon>Marasmiineae</taxon>
        <taxon>Omphalotaceae</taxon>
        <taxon>Rhodocollybia</taxon>
    </lineage>
</organism>
<protein>
    <submittedName>
        <fullName evidence="2">Uncharacterized protein</fullName>
    </submittedName>
</protein>
<dbReference type="AlphaFoldDB" id="A0A9P5P2M2"/>
<proteinExistence type="predicted"/>
<keyword evidence="3" id="KW-1185">Reference proteome</keyword>
<feature type="region of interest" description="Disordered" evidence="1">
    <location>
        <begin position="1"/>
        <end position="88"/>
    </location>
</feature>
<dbReference type="Proteomes" id="UP000772434">
    <property type="component" value="Unassembled WGS sequence"/>
</dbReference>
<gene>
    <name evidence="2" type="ORF">BDP27DRAFT_1378410</name>
</gene>
<dbReference type="OrthoDB" id="3065406at2759"/>
<dbReference type="EMBL" id="JADNRY010001286">
    <property type="protein sequence ID" value="KAF9018473.1"/>
    <property type="molecule type" value="Genomic_DNA"/>
</dbReference>
<evidence type="ECO:0000313" key="3">
    <source>
        <dbReference type="Proteomes" id="UP000772434"/>
    </source>
</evidence>
<name>A0A9P5P2M2_9AGAR</name>
<evidence type="ECO:0000313" key="2">
    <source>
        <dbReference type="EMBL" id="KAF9018473.1"/>
    </source>
</evidence>
<reference evidence="2" key="1">
    <citation type="submission" date="2020-11" db="EMBL/GenBank/DDBJ databases">
        <authorList>
            <consortium name="DOE Joint Genome Institute"/>
            <person name="Ahrendt S."/>
            <person name="Riley R."/>
            <person name="Andreopoulos W."/>
            <person name="Labutti K."/>
            <person name="Pangilinan J."/>
            <person name="Ruiz-Duenas F.J."/>
            <person name="Barrasa J.M."/>
            <person name="Sanchez-Garcia M."/>
            <person name="Camarero S."/>
            <person name="Miyauchi S."/>
            <person name="Serrano A."/>
            <person name="Linde D."/>
            <person name="Babiker R."/>
            <person name="Drula E."/>
            <person name="Ayuso-Fernandez I."/>
            <person name="Pacheco R."/>
            <person name="Padilla G."/>
            <person name="Ferreira P."/>
            <person name="Barriuso J."/>
            <person name="Kellner H."/>
            <person name="Castanera R."/>
            <person name="Alfaro M."/>
            <person name="Ramirez L."/>
            <person name="Pisabarro A.G."/>
            <person name="Kuo A."/>
            <person name="Tritt A."/>
            <person name="Lipzen A."/>
            <person name="He G."/>
            <person name="Yan M."/>
            <person name="Ng V."/>
            <person name="Cullen D."/>
            <person name="Martin F."/>
            <person name="Rosso M.-N."/>
            <person name="Henrissat B."/>
            <person name="Hibbett D."/>
            <person name="Martinez A.T."/>
            <person name="Grigoriev I.V."/>
        </authorList>
    </citation>
    <scope>NUCLEOTIDE SEQUENCE</scope>
    <source>
        <strain evidence="2">AH 40177</strain>
    </source>
</reference>
<comment type="caution">
    <text evidence="2">The sequence shown here is derived from an EMBL/GenBank/DDBJ whole genome shotgun (WGS) entry which is preliminary data.</text>
</comment>